<gene>
    <name evidence="1" type="ORF">SDC9_207591</name>
</gene>
<comment type="caution">
    <text evidence="1">The sequence shown here is derived from an EMBL/GenBank/DDBJ whole genome shotgun (WGS) entry which is preliminary data.</text>
</comment>
<proteinExistence type="predicted"/>
<organism evidence="1">
    <name type="scientific">bioreactor metagenome</name>
    <dbReference type="NCBI Taxonomy" id="1076179"/>
    <lineage>
        <taxon>unclassified sequences</taxon>
        <taxon>metagenomes</taxon>
        <taxon>ecological metagenomes</taxon>
    </lineage>
</organism>
<evidence type="ECO:0000313" key="1">
    <source>
        <dbReference type="EMBL" id="MPN59869.1"/>
    </source>
</evidence>
<name>A0A645JAV8_9ZZZZ</name>
<accession>A0A645JAV8</accession>
<dbReference type="EMBL" id="VSSQ01134389">
    <property type="protein sequence ID" value="MPN59869.1"/>
    <property type="molecule type" value="Genomic_DNA"/>
</dbReference>
<protein>
    <submittedName>
        <fullName evidence="1">Uncharacterized protein</fullName>
    </submittedName>
</protein>
<dbReference type="AlphaFoldDB" id="A0A645JAV8"/>
<reference evidence="1" key="1">
    <citation type="submission" date="2019-08" db="EMBL/GenBank/DDBJ databases">
        <authorList>
            <person name="Kucharzyk K."/>
            <person name="Murdoch R.W."/>
            <person name="Higgins S."/>
            <person name="Loffler F."/>
        </authorList>
    </citation>
    <scope>NUCLEOTIDE SEQUENCE</scope>
</reference>
<sequence>MTNFTVYILFKLFHENIVDSAKKPHHPFMSLTPEEKEKIDYLVNEKIVKSGIVFKEETPKSFDLSHIEDSEFIKEYIKYVEMKSEAFFEIRKYEDNGTEDKETFKYPNIKSENFFKVSMNSARFPNTLRKLVEKDTFQPTQDQLNNLNLDEIINKRRK</sequence>